<evidence type="ECO:0000313" key="2">
    <source>
        <dbReference type="EMBL" id="EMR12691.1"/>
    </source>
</evidence>
<dbReference type="InterPro" id="IPR027383">
    <property type="entry name" value="Znf_put"/>
</dbReference>
<sequence length="84" mass="10161">MKLMLNCKDVHEHASDYLDKRLSRRKRLAIWLHVMMCSHCRIFMKQLRLTIASVRSIHQQQDDDTKQLADALHQRFLEIHKNKH</sequence>
<dbReference type="AlphaFoldDB" id="M7NZN4"/>
<protein>
    <recommendedName>
        <fullName evidence="1">Putative zinc-finger domain-containing protein</fullName>
    </recommendedName>
</protein>
<proteinExistence type="predicted"/>
<reference evidence="2 3" key="1">
    <citation type="journal article" date="2013" name="Genome Announc.">
        <title>Draft Genome Sequence of Methylophaga lonarensis MPLT, a Haloalkaliphilic (Non-Methane-Utilizing) Methylotroph.</title>
        <authorList>
            <person name="Shetty S.A."/>
            <person name="Marathe N.P."/>
            <person name="Munot H."/>
            <person name="Antony C.P."/>
            <person name="Dhotre D.P."/>
            <person name="Murrell J.C."/>
            <person name="Shouche Y.S."/>
        </authorList>
    </citation>
    <scope>NUCLEOTIDE SEQUENCE [LARGE SCALE GENOMIC DNA]</scope>
    <source>
        <strain evidence="2 3">MPL</strain>
    </source>
</reference>
<feature type="domain" description="Putative zinc-finger" evidence="1">
    <location>
        <begin position="7"/>
        <end position="41"/>
    </location>
</feature>
<dbReference type="RefSeq" id="WP_009726777.1">
    <property type="nucleotide sequence ID" value="NZ_APHR01000046.1"/>
</dbReference>
<dbReference type="OrthoDB" id="8374021at2"/>
<keyword evidence="3" id="KW-1185">Reference proteome</keyword>
<dbReference type="EMBL" id="APHR01000046">
    <property type="protein sequence ID" value="EMR12691.1"/>
    <property type="molecule type" value="Genomic_DNA"/>
</dbReference>
<evidence type="ECO:0000313" key="3">
    <source>
        <dbReference type="Proteomes" id="UP000012019"/>
    </source>
</evidence>
<dbReference type="PATRIC" id="fig|1286106.3.peg.1812"/>
<gene>
    <name evidence="2" type="ORF">MPL1_09025</name>
</gene>
<comment type="caution">
    <text evidence="2">The sequence shown here is derived from an EMBL/GenBank/DDBJ whole genome shotgun (WGS) entry which is preliminary data.</text>
</comment>
<dbReference type="Proteomes" id="UP000012019">
    <property type="component" value="Unassembled WGS sequence"/>
</dbReference>
<dbReference type="STRING" id="1286106.MPL1_09025"/>
<organism evidence="2 3">
    <name type="scientific">Methylophaga lonarensis MPL</name>
    <dbReference type="NCBI Taxonomy" id="1286106"/>
    <lineage>
        <taxon>Bacteria</taxon>
        <taxon>Pseudomonadati</taxon>
        <taxon>Pseudomonadota</taxon>
        <taxon>Gammaproteobacteria</taxon>
        <taxon>Thiotrichales</taxon>
        <taxon>Piscirickettsiaceae</taxon>
        <taxon>Methylophaga</taxon>
    </lineage>
</organism>
<name>M7NZN4_9GAMM</name>
<evidence type="ECO:0000259" key="1">
    <source>
        <dbReference type="Pfam" id="PF13490"/>
    </source>
</evidence>
<dbReference type="Pfam" id="PF13490">
    <property type="entry name" value="zf-HC2"/>
    <property type="match status" value="1"/>
</dbReference>
<accession>M7NZN4</accession>